<dbReference type="EC" id="2.7.7.13" evidence="2"/>
<accession>A0A0N7M1N4</accession>
<dbReference type="Pfam" id="PF01050">
    <property type="entry name" value="MannoseP_isomer"/>
    <property type="match status" value="1"/>
</dbReference>
<dbReference type="InterPro" id="IPR049577">
    <property type="entry name" value="GMPP_N"/>
</dbReference>
<dbReference type="AlphaFoldDB" id="A0A0N7M1N4"/>
<dbReference type="GO" id="GO:0004475">
    <property type="term" value="F:mannose-1-phosphate guanylyltransferase (GTP) activity"/>
    <property type="evidence" value="ECO:0007669"/>
    <property type="project" value="UniProtKB-EC"/>
</dbReference>
<dbReference type="NCBIfam" id="TIGR01479">
    <property type="entry name" value="GMP_PMI"/>
    <property type="match status" value="1"/>
</dbReference>
<dbReference type="CDD" id="cd02213">
    <property type="entry name" value="cupin_PMI_typeII_C"/>
    <property type="match status" value="1"/>
</dbReference>
<dbReference type="InterPro" id="IPR051161">
    <property type="entry name" value="Mannose-6P_isomerase_type2"/>
</dbReference>
<evidence type="ECO:0000256" key="4">
    <source>
        <dbReference type="ARBA" id="ARBA00022695"/>
    </source>
</evidence>
<dbReference type="SUPFAM" id="SSF53448">
    <property type="entry name" value="Nucleotide-diphospho-sugar transferases"/>
    <property type="match status" value="1"/>
</dbReference>
<evidence type="ECO:0000313" key="11">
    <source>
        <dbReference type="EMBL" id="CUH83795.1"/>
    </source>
</evidence>
<dbReference type="InterPro" id="IPR001538">
    <property type="entry name" value="Man6P_isomerase-2_C"/>
</dbReference>
<evidence type="ECO:0000256" key="8">
    <source>
        <dbReference type="RuleBase" id="RU004190"/>
    </source>
</evidence>
<proteinExistence type="inferred from homology"/>
<name>A0A0N7M1N4_9RHOB</name>
<dbReference type="EMBL" id="CYSF01000006">
    <property type="protein sequence ID" value="CUH83795.1"/>
    <property type="molecule type" value="Genomic_DNA"/>
</dbReference>
<dbReference type="Gene3D" id="3.90.550.10">
    <property type="entry name" value="Spore Coat Polysaccharide Biosynthesis Protein SpsA, Chain A"/>
    <property type="match status" value="1"/>
</dbReference>
<reference evidence="11 12" key="1">
    <citation type="submission" date="2015-09" db="EMBL/GenBank/DDBJ databases">
        <authorList>
            <consortium name="Swine Surveillance"/>
        </authorList>
    </citation>
    <scope>NUCLEOTIDE SEQUENCE [LARGE SCALE GENOMIC DNA]</scope>
    <source>
        <strain evidence="11 12">CECT 8383</strain>
    </source>
</reference>
<evidence type="ECO:0000256" key="3">
    <source>
        <dbReference type="ARBA" id="ARBA00022679"/>
    </source>
</evidence>
<dbReference type="InterPro" id="IPR029044">
    <property type="entry name" value="Nucleotide-diphossugar_trans"/>
</dbReference>
<dbReference type="RefSeq" id="WP_058317928.1">
    <property type="nucleotide sequence ID" value="NZ_CYSF01000006.1"/>
</dbReference>
<dbReference type="CDD" id="cd02509">
    <property type="entry name" value="GDP-M1P_Guanylyltransferase"/>
    <property type="match status" value="1"/>
</dbReference>
<organism evidence="11 12">
    <name type="scientific">Thalassovita mediterranea</name>
    <dbReference type="NCBI Taxonomy" id="340021"/>
    <lineage>
        <taxon>Bacteria</taxon>
        <taxon>Pseudomonadati</taxon>
        <taxon>Pseudomonadota</taxon>
        <taxon>Alphaproteobacteria</taxon>
        <taxon>Rhodobacterales</taxon>
        <taxon>Roseobacteraceae</taxon>
        <taxon>Thalassovita</taxon>
    </lineage>
</organism>
<keyword evidence="4" id="KW-0548">Nucleotidyltransferase</keyword>
<keyword evidence="3" id="KW-0808">Transferase</keyword>
<dbReference type="Gene3D" id="2.60.120.10">
    <property type="entry name" value="Jelly Rolls"/>
    <property type="match status" value="1"/>
</dbReference>
<dbReference type="FunFam" id="2.60.120.10:FF:000032">
    <property type="entry name" value="Mannose-1-phosphate guanylyltransferase/mannose-6-phosphate isomerase"/>
    <property type="match status" value="1"/>
</dbReference>
<evidence type="ECO:0000259" key="9">
    <source>
        <dbReference type="Pfam" id="PF00483"/>
    </source>
</evidence>
<dbReference type="InterPro" id="IPR011051">
    <property type="entry name" value="RmlC_Cupin_sf"/>
</dbReference>
<dbReference type="GO" id="GO:0000271">
    <property type="term" value="P:polysaccharide biosynthetic process"/>
    <property type="evidence" value="ECO:0007669"/>
    <property type="project" value="InterPro"/>
</dbReference>
<dbReference type="GO" id="GO:0005525">
    <property type="term" value="F:GTP binding"/>
    <property type="evidence" value="ECO:0007669"/>
    <property type="project" value="UniProtKB-KW"/>
</dbReference>
<evidence type="ECO:0000256" key="2">
    <source>
        <dbReference type="ARBA" id="ARBA00012387"/>
    </source>
</evidence>
<dbReference type="GO" id="GO:0009298">
    <property type="term" value="P:GDP-mannose biosynthetic process"/>
    <property type="evidence" value="ECO:0007669"/>
    <property type="project" value="TreeGrafter"/>
</dbReference>
<evidence type="ECO:0000256" key="1">
    <source>
        <dbReference type="ARBA" id="ARBA00006115"/>
    </source>
</evidence>
<evidence type="ECO:0000313" key="12">
    <source>
        <dbReference type="Proteomes" id="UP000051681"/>
    </source>
</evidence>
<protein>
    <recommendedName>
        <fullName evidence="2">mannose-1-phosphate guanylyltransferase</fullName>
        <ecNumber evidence="2">2.7.7.13</ecNumber>
    </recommendedName>
</protein>
<dbReference type="SUPFAM" id="SSF51182">
    <property type="entry name" value="RmlC-like cupins"/>
    <property type="match status" value="1"/>
</dbReference>
<evidence type="ECO:0000256" key="7">
    <source>
        <dbReference type="ARBA" id="ARBA00047343"/>
    </source>
</evidence>
<dbReference type="InterPro" id="IPR005835">
    <property type="entry name" value="NTP_transferase_dom"/>
</dbReference>
<evidence type="ECO:0000259" key="10">
    <source>
        <dbReference type="Pfam" id="PF01050"/>
    </source>
</evidence>
<keyword evidence="5" id="KW-0547">Nucleotide-binding</keyword>
<dbReference type="OrthoDB" id="9806359at2"/>
<gene>
    <name evidence="11" type="primary">algA_1</name>
    <name evidence="11" type="ORF">TM5383_00996</name>
</gene>
<dbReference type="PANTHER" id="PTHR46390:SF1">
    <property type="entry name" value="MANNOSE-1-PHOSPHATE GUANYLYLTRANSFERASE"/>
    <property type="match status" value="1"/>
</dbReference>
<evidence type="ECO:0000256" key="6">
    <source>
        <dbReference type="ARBA" id="ARBA00023134"/>
    </source>
</evidence>
<comment type="catalytic activity">
    <reaction evidence="7">
        <text>alpha-D-mannose 1-phosphate + GTP + H(+) = GDP-alpha-D-mannose + diphosphate</text>
        <dbReference type="Rhea" id="RHEA:15229"/>
        <dbReference type="ChEBI" id="CHEBI:15378"/>
        <dbReference type="ChEBI" id="CHEBI:33019"/>
        <dbReference type="ChEBI" id="CHEBI:37565"/>
        <dbReference type="ChEBI" id="CHEBI:57527"/>
        <dbReference type="ChEBI" id="CHEBI:58409"/>
        <dbReference type="EC" id="2.7.7.13"/>
    </reaction>
</comment>
<keyword evidence="12" id="KW-1185">Reference proteome</keyword>
<dbReference type="InterPro" id="IPR006375">
    <property type="entry name" value="Man1P_GuaTrfase/Man6P_Isoase"/>
</dbReference>
<keyword evidence="6" id="KW-0342">GTP-binding</keyword>
<dbReference type="PANTHER" id="PTHR46390">
    <property type="entry name" value="MANNOSE-1-PHOSPHATE GUANYLYLTRANSFERASE"/>
    <property type="match status" value="1"/>
</dbReference>
<dbReference type="STRING" id="340021.TM5383_00996"/>
<evidence type="ECO:0000256" key="5">
    <source>
        <dbReference type="ARBA" id="ARBA00022741"/>
    </source>
</evidence>
<sequence>MIIPVIIAGGTGTRMWPASRRALPKQFAPLLGGNTLFQDTLMRLSGERFDAPCVISNEECRFIARDQMGAVGIHDARHIVEPLSRNTAAAVLTAALAHQSQPDAVMLISPADHVIRDTAAFEAALDVAMPRAEAGEVVCFGVIPTHPSTAYGYLQVDRGSDASVQTVAEFVEKPDLATATELLGRGHSLWNAGLFMMRVDTALNAFRTHAPDLMAPCEAALSLGGEDLGFHRLSRDAFKRCRAIAFDRAVMEKLPKCTAVSLDCGWADLGSWSALRDHQVDTPGGNALLGEVEAIECRNSLLKSTNPDMALVGLGLDGIVAIATDDAVLVADASRSEEVGKAIEVLNARSAPQAEEFPRCHRPWGYYETLSLGARFQVKRIVVHPGQKLSLQSHVHRAEHWIVVEGSALVTVGEEEKLVTENESTYIPLGAVHRLENPGKLPLALIEVQSGCYLGEDDITRYEDIYARDAEEEVA</sequence>
<dbReference type="InterPro" id="IPR014710">
    <property type="entry name" value="RmlC-like_jellyroll"/>
</dbReference>
<dbReference type="Pfam" id="PF00483">
    <property type="entry name" value="NTP_transferase"/>
    <property type="match status" value="1"/>
</dbReference>
<comment type="similarity">
    <text evidence="1 8">Belongs to the mannose-6-phosphate isomerase type 2 family.</text>
</comment>
<dbReference type="Proteomes" id="UP000051681">
    <property type="component" value="Unassembled WGS sequence"/>
</dbReference>
<feature type="domain" description="Mannose-6-phosphate isomerase type II C-terminal" evidence="10">
    <location>
        <begin position="357"/>
        <end position="464"/>
    </location>
</feature>
<feature type="domain" description="Nucleotidyl transferase" evidence="9">
    <location>
        <begin position="4"/>
        <end position="280"/>
    </location>
</feature>